<feature type="transmembrane region" description="Helical" evidence="1">
    <location>
        <begin position="12"/>
        <end position="34"/>
    </location>
</feature>
<evidence type="ECO:0000313" key="3">
    <source>
        <dbReference type="Proteomes" id="UP001597419"/>
    </source>
</evidence>
<keyword evidence="1" id="KW-0472">Membrane</keyword>
<gene>
    <name evidence="2" type="ORF">ACFSYJ_08905</name>
</gene>
<keyword evidence="1" id="KW-0812">Transmembrane</keyword>
<evidence type="ECO:0000313" key="2">
    <source>
        <dbReference type="EMBL" id="MFD2458718.1"/>
    </source>
</evidence>
<proteinExistence type="predicted"/>
<sequence>MPAATGSVAGPLVLYAVVTVAPTVLFWCALRVPALLRWWRARRRPPVPAGPPIERLAADLRRVHRELVRCPPGTSAARRIGTRRAYDALLGQACRQVEVPHRLDGLPEGIDRDLERLRIEESLRSCGLAVP</sequence>
<evidence type="ECO:0000256" key="1">
    <source>
        <dbReference type="SAM" id="Phobius"/>
    </source>
</evidence>
<keyword evidence="3" id="KW-1185">Reference proteome</keyword>
<reference evidence="3" key="1">
    <citation type="journal article" date="2019" name="Int. J. Syst. Evol. Microbiol.">
        <title>The Global Catalogue of Microorganisms (GCM) 10K type strain sequencing project: providing services to taxonomists for standard genome sequencing and annotation.</title>
        <authorList>
            <consortium name="The Broad Institute Genomics Platform"/>
            <consortium name="The Broad Institute Genome Sequencing Center for Infectious Disease"/>
            <person name="Wu L."/>
            <person name="Ma J."/>
        </authorList>
    </citation>
    <scope>NUCLEOTIDE SEQUENCE [LARGE SCALE GENOMIC DNA]</scope>
    <source>
        <strain evidence="3">CGMCC 4.7643</strain>
    </source>
</reference>
<comment type="caution">
    <text evidence="2">The sequence shown here is derived from an EMBL/GenBank/DDBJ whole genome shotgun (WGS) entry which is preliminary data.</text>
</comment>
<dbReference type="Proteomes" id="UP001597419">
    <property type="component" value="Unassembled WGS sequence"/>
</dbReference>
<keyword evidence="1" id="KW-1133">Transmembrane helix</keyword>
<dbReference type="EMBL" id="JBHUKU010000004">
    <property type="protein sequence ID" value="MFD2458718.1"/>
    <property type="molecule type" value="Genomic_DNA"/>
</dbReference>
<protein>
    <submittedName>
        <fullName evidence="2">Uncharacterized protein</fullName>
    </submittedName>
</protein>
<organism evidence="2 3">
    <name type="scientific">Amycolatopsis samaneae</name>
    <dbReference type="NCBI Taxonomy" id="664691"/>
    <lineage>
        <taxon>Bacteria</taxon>
        <taxon>Bacillati</taxon>
        <taxon>Actinomycetota</taxon>
        <taxon>Actinomycetes</taxon>
        <taxon>Pseudonocardiales</taxon>
        <taxon>Pseudonocardiaceae</taxon>
        <taxon>Amycolatopsis</taxon>
    </lineage>
</organism>
<name>A0ABW5GC84_9PSEU</name>
<accession>A0ABW5GC84</accession>
<dbReference type="RefSeq" id="WP_345387485.1">
    <property type="nucleotide sequence ID" value="NZ_BAABHG010000002.1"/>
</dbReference>